<protein>
    <submittedName>
        <fullName evidence="2">Uncharacterized protein</fullName>
    </submittedName>
</protein>
<accession>A0A7C9EVP3</accession>
<reference evidence="2" key="1">
    <citation type="journal article" date="2013" name="J. Plant Res.">
        <title>Effect of fungi and light on seed germination of three Opuntia species from semiarid lands of central Mexico.</title>
        <authorList>
            <person name="Delgado-Sanchez P."/>
            <person name="Jimenez-Bremont J.F."/>
            <person name="Guerrero-Gonzalez Mde L."/>
            <person name="Flores J."/>
        </authorList>
    </citation>
    <scope>NUCLEOTIDE SEQUENCE</scope>
    <source>
        <tissue evidence="2">Cladode</tissue>
    </source>
</reference>
<feature type="transmembrane region" description="Helical" evidence="1">
    <location>
        <begin position="21"/>
        <end position="42"/>
    </location>
</feature>
<keyword evidence="1" id="KW-0472">Membrane</keyword>
<proteinExistence type="predicted"/>
<keyword evidence="1" id="KW-1133">Transmembrane helix</keyword>
<keyword evidence="1" id="KW-0812">Transmembrane</keyword>
<reference evidence="2" key="2">
    <citation type="submission" date="2020-07" db="EMBL/GenBank/DDBJ databases">
        <authorList>
            <person name="Vera ALvarez R."/>
            <person name="Arias-Moreno D.M."/>
            <person name="Jimenez-Jacinto V."/>
            <person name="Jimenez-Bremont J.F."/>
            <person name="Swaminathan K."/>
            <person name="Moose S.P."/>
            <person name="Guerrero-Gonzalez M.L."/>
            <person name="Marino-Ramirez L."/>
            <person name="Landsman D."/>
            <person name="Rodriguez-Kessler M."/>
            <person name="Delgado-Sanchez P."/>
        </authorList>
    </citation>
    <scope>NUCLEOTIDE SEQUENCE</scope>
    <source>
        <tissue evidence="2">Cladode</tissue>
    </source>
</reference>
<name>A0A7C9EVP3_OPUST</name>
<dbReference type="AlphaFoldDB" id="A0A7C9EVP3"/>
<organism evidence="2">
    <name type="scientific">Opuntia streptacantha</name>
    <name type="common">Prickly pear cactus</name>
    <name type="synonym">Opuntia cardona</name>
    <dbReference type="NCBI Taxonomy" id="393608"/>
    <lineage>
        <taxon>Eukaryota</taxon>
        <taxon>Viridiplantae</taxon>
        <taxon>Streptophyta</taxon>
        <taxon>Embryophyta</taxon>
        <taxon>Tracheophyta</taxon>
        <taxon>Spermatophyta</taxon>
        <taxon>Magnoliopsida</taxon>
        <taxon>eudicotyledons</taxon>
        <taxon>Gunneridae</taxon>
        <taxon>Pentapetalae</taxon>
        <taxon>Caryophyllales</taxon>
        <taxon>Cactineae</taxon>
        <taxon>Cactaceae</taxon>
        <taxon>Opuntioideae</taxon>
        <taxon>Opuntia</taxon>
    </lineage>
</organism>
<sequence>MASAPLKSLTPRVSWTCLIRLGMSIPSLFFIAPVMSLTATTFPPISLMSCDAQEPTFPKPCITKRCPDILFPYSFRRASVAKSTPLPVAASLPRDPPRSIGFPVTTAGE</sequence>
<dbReference type="EMBL" id="GISG01239898">
    <property type="protein sequence ID" value="MBA4668464.1"/>
    <property type="molecule type" value="Transcribed_RNA"/>
</dbReference>
<evidence type="ECO:0000313" key="2">
    <source>
        <dbReference type="EMBL" id="MBA4668464.1"/>
    </source>
</evidence>
<evidence type="ECO:0000256" key="1">
    <source>
        <dbReference type="SAM" id="Phobius"/>
    </source>
</evidence>